<dbReference type="InterPro" id="IPR004416">
    <property type="entry name" value="MnmG"/>
</dbReference>
<feature type="binding site" evidence="11">
    <location>
        <begin position="273"/>
        <end position="287"/>
    </location>
    <ligand>
        <name>NAD(+)</name>
        <dbReference type="ChEBI" id="CHEBI:57540"/>
    </ligand>
</feature>
<dbReference type="GO" id="GO:0050660">
    <property type="term" value="F:flavin adenine dinucleotide binding"/>
    <property type="evidence" value="ECO:0007669"/>
    <property type="project" value="UniProtKB-UniRule"/>
</dbReference>
<proteinExistence type="inferred from homology"/>
<dbReference type="GO" id="GO:0002098">
    <property type="term" value="P:tRNA wobble uridine modification"/>
    <property type="evidence" value="ECO:0007669"/>
    <property type="project" value="InterPro"/>
</dbReference>
<dbReference type="InterPro" id="IPR047001">
    <property type="entry name" value="MnmG_C_subdom"/>
</dbReference>
<dbReference type="FunFam" id="3.50.50.60:FF:000002">
    <property type="entry name" value="tRNA uridine 5-carboxymethylaminomethyl modification enzyme MnmG"/>
    <property type="match status" value="1"/>
</dbReference>
<dbReference type="InterPro" id="IPR040131">
    <property type="entry name" value="MnmG_N"/>
</dbReference>
<comment type="function">
    <text evidence="2 11">NAD-binding protein involved in the addition of a carboxymethylaminomethyl (cmnm) group at the wobble position (U34) of certain tRNAs, forming tRNA-cmnm(5)s(2)U34.</text>
</comment>
<keyword evidence="8 11" id="KW-0520">NAD</keyword>
<comment type="subunit">
    <text evidence="9 11">Homodimer. Heterotetramer of two MnmE and two MnmG subunits.</text>
</comment>
<evidence type="ECO:0000256" key="7">
    <source>
        <dbReference type="ARBA" id="ARBA00022827"/>
    </source>
</evidence>
<dbReference type="SUPFAM" id="SSF51905">
    <property type="entry name" value="FAD/NAD(P)-binding domain"/>
    <property type="match status" value="1"/>
</dbReference>
<keyword evidence="5 11" id="KW-0285">Flavoprotein</keyword>
<dbReference type="Pfam" id="PF01134">
    <property type="entry name" value="GIDA"/>
    <property type="match status" value="1"/>
</dbReference>
<dbReference type="EMBL" id="JACNLK010000046">
    <property type="protein sequence ID" value="MBC8208587.1"/>
    <property type="molecule type" value="Genomic_DNA"/>
</dbReference>
<dbReference type="InterPro" id="IPR002218">
    <property type="entry name" value="MnmG-rel"/>
</dbReference>
<dbReference type="InterPro" id="IPR020595">
    <property type="entry name" value="MnmG-rel_CS"/>
</dbReference>
<name>A0A8J6NA24_9BACT</name>
<dbReference type="PROSITE" id="PS01281">
    <property type="entry name" value="GIDA_2"/>
    <property type="match status" value="1"/>
</dbReference>
<organism evidence="13 14">
    <name type="scientific">Candidatus Desulfatifera sulfidica</name>
    <dbReference type="NCBI Taxonomy" id="2841691"/>
    <lineage>
        <taxon>Bacteria</taxon>
        <taxon>Pseudomonadati</taxon>
        <taxon>Thermodesulfobacteriota</taxon>
        <taxon>Desulfobulbia</taxon>
        <taxon>Desulfobulbales</taxon>
        <taxon>Desulfobulbaceae</taxon>
        <taxon>Candidatus Desulfatifera</taxon>
    </lineage>
</organism>
<evidence type="ECO:0000256" key="1">
    <source>
        <dbReference type="ARBA" id="ARBA00001974"/>
    </source>
</evidence>
<evidence type="ECO:0000256" key="3">
    <source>
        <dbReference type="ARBA" id="ARBA00007653"/>
    </source>
</evidence>
<evidence type="ECO:0000256" key="11">
    <source>
        <dbReference type="HAMAP-Rule" id="MF_00129"/>
    </source>
</evidence>
<comment type="similarity">
    <text evidence="3 11">Belongs to the MnmG family.</text>
</comment>
<feature type="domain" description="tRNA uridine 5-carboxymethylaminomethyl modification enzyme C-terminal subdomain" evidence="12">
    <location>
        <begin position="555"/>
        <end position="626"/>
    </location>
</feature>
<evidence type="ECO:0000256" key="4">
    <source>
        <dbReference type="ARBA" id="ARBA00020461"/>
    </source>
</evidence>
<evidence type="ECO:0000259" key="12">
    <source>
        <dbReference type="SMART" id="SM01228"/>
    </source>
</evidence>
<dbReference type="AlphaFoldDB" id="A0A8J6NA24"/>
<protein>
    <recommendedName>
        <fullName evidence="4 11">tRNA uridine 5-carboxymethylaminomethyl modification enzyme MnmG</fullName>
    </recommendedName>
    <alternativeName>
        <fullName evidence="10 11">Glucose-inhibited division protein A</fullName>
    </alternativeName>
</protein>
<dbReference type="Gene3D" id="1.10.150.570">
    <property type="entry name" value="GidA associated domain, C-terminal subdomain"/>
    <property type="match status" value="1"/>
</dbReference>
<dbReference type="InterPro" id="IPR036188">
    <property type="entry name" value="FAD/NAD-bd_sf"/>
</dbReference>
<dbReference type="Gene3D" id="3.50.50.60">
    <property type="entry name" value="FAD/NAD(P)-binding domain"/>
    <property type="match status" value="2"/>
</dbReference>
<comment type="subcellular location">
    <subcellularLocation>
        <location evidence="11">Cytoplasm</location>
    </subcellularLocation>
</comment>
<evidence type="ECO:0000256" key="10">
    <source>
        <dbReference type="ARBA" id="ARBA00031800"/>
    </source>
</evidence>
<dbReference type="GO" id="GO:0030488">
    <property type="term" value="P:tRNA methylation"/>
    <property type="evidence" value="ECO:0007669"/>
    <property type="project" value="TreeGrafter"/>
</dbReference>
<feature type="binding site" evidence="11">
    <location>
        <position position="125"/>
    </location>
    <ligand>
        <name>FAD</name>
        <dbReference type="ChEBI" id="CHEBI:57692"/>
    </ligand>
</feature>
<dbReference type="PANTHER" id="PTHR11806:SF0">
    <property type="entry name" value="PROTEIN MTO1 HOMOLOG, MITOCHONDRIAL"/>
    <property type="match status" value="1"/>
</dbReference>
<keyword evidence="11" id="KW-0963">Cytoplasm</keyword>
<dbReference type="Gene3D" id="1.10.10.1800">
    <property type="entry name" value="tRNA uridine 5-carboxymethylaminomethyl modification enzyme MnmG/GidA"/>
    <property type="match status" value="1"/>
</dbReference>
<sequence length="638" mass="69739">MDTLNNYDIVVIGAGHAGCEAALAAARMGCRTLVTVINVDTIGAMSCNPAIGGLAKGHLVREIDALGGEMGKNIDATSIQFRRLNTSKGPAVRSSRAQADRLLYRLRMKAVMEAQENLDISQTVVDSLMIEEGRIVGVRTSLDEEIRTRAVVVATGTFLNGLIHIGLKNFPAGRMGDTPSTSLAGWFKETGFSMGRMKTGTVPRIDAASIDYSELEAQHSDQPPAHFSFSSSGDYTLEQRPCHITYTNAATHDAIRAGIDKSPMYSGIIEGVGARYCPSIEDKVMRFPEKDRHQVFLEPEGLDTTEVYPNGLPTSLPLSTQIAMLRSIKGLEQVRIIRPGYAIEYDYIDPLELKPSLETKRTPGLFLAGQINGTSGYEEAAAQGLMAAINAVHLVRGQEPLILDRSQAYIGVLIDDLVTLGTKEPYRLFTSRAEYRLLLREDNADSRLSAIGHEIGLLSDKEFIRFQSKEKARINGIKLLESIFVTPSTTLNEGLATMDSAPLKQKCSLADILRRPELTLDHLADLARLTLDDETQVAVAQLATSSSRDGVQLQIKFQGYIKRQNEQVARFQKMEHVGLPDDMDYSSLSGLSTEVVEKLSRIQPRSLGQASRISGITPAAISILQVHLKKRTGGTVQP</sequence>
<gene>
    <name evidence="11 13" type="primary">mnmG</name>
    <name evidence="11" type="synonym">gidA</name>
    <name evidence="13" type="ORF">H8E79_05420</name>
</gene>
<keyword evidence="7 11" id="KW-0274">FAD</keyword>
<evidence type="ECO:0000256" key="8">
    <source>
        <dbReference type="ARBA" id="ARBA00023027"/>
    </source>
</evidence>
<dbReference type="FunFam" id="1.10.150.570:FF:000001">
    <property type="entry name" value="tRNA uridine 5-carboxymethylaminomethyl modification enzyme MnmG"/>
    <property type="match status" value="1"/>
</dbReference>
<dbReference type="Pfam" id="PF13932">
    <property type="entry name" value="SAM_GIDA_C"/>
    <property type="match status" value="1"/>
</dbReference>
<dbReference type="PROSITE" id="PS01280">
    <property type="entry name" value="GIDA_1"/>
    <property type="match status" value="1"/>
</dbReference>
<dbReference type="SMART" id="SM01228">
    <property type="entry name" value="GIDA_assoc_3"/>
    <property type="match status" value="1"/>
</dbReference>
<evidence type="ECO:0000256" key="6">
    <source>
        <dbReference type="ARBA" id="ARBA00022694"/>
    </source>
</evidence>
<evidence type="ECO:0000313" key="14">
    <source>
        <dbReference type="Proteomes" id="UP000599024"/>
    </source>
</evidence>
<dbReference type="PANTHER" id="PTHR11806">
    <property type="entry name" value="GLUCOSE INHIBITED DIVISION PROTEIN A"/>
    <property type="match status" value="1"/>
</dbReference>
<dbReference type="Proteomes" id="UP000599024">
    <property type="component" value="Unassembled WGS sequence"/>
</dbReference>
<dbReference type="GO" id="GO:0005829">
    <property type="term" value="C:cytosol"/>
    <property type="evidence" value="ECO:0007669"/>
    <property type="project" value="TreeGrafter"/>
</dbReference>
<dbReference type="HAMAP" id="MF_00129">
    <property type="entry name" value="MnmG_GidA"/>
    <property type="match status" value="1"/>
</dbReference>
<evidence type="ECO:0000313" key="13">
    <source>
        <dbReference type="EMBL" id="MBC8208587.1"/>
    </source>
</evidence>
<dbReference type="PRINTS" id="PR00411">
    <property type="entry name" value="PNDRDTASEI"/>
</dbReference>
<dbReference type="InterPro" id="IPR026904">
    <property type="entry name" value="MnmG_C"/>
</dbReference>
<reference evidence="13 14" key="1">
    <citation type="submission" date="2020-08" db="EMBL/GenBank/DDBJ databases">
        <title>Bridging the membrane lipid divide: bacteria of the FCB group superphylum have the potential to synthesize archaeal ether lipids.</title>
        <authorList>
            <person name="Villanueva L."/>
            <person name="Von Meijenfeldt F.A.B."/>
            <person name="Westbye A.B."/>
            <person name="Yadav S."/>
            <person name="Hopmans E.C."/>
            <person name="Dutilh B.E."/>
            <person name="Sinninghe Damste J.S."/>
        </authorList>
    </citation>
    <scope>NUCLEOTIDE SEQUENCE [LARGE SCALE GENOMIC DNA]</scope>
    <source>
        <strain evidence="13">NIOZ-UU81</strain>
    </source>
</reference>
<accession>A0A8J6NA24</accession>
<feature type="binding site" evidence="11">
    <location>
        <begin position="13"/>
        <end position="18"/>
    </location>
    <ligand>
        <name>FAD</name>
        <dbReference type="ChEBI" id="CHEBI:57692"/>
    </ligand>
</feature>
<evidence type="ECO:0000256" key="2">
    <source>
        <dbReference type="ARBA" id="ARBA00003717"/>
    </source>
</evidence>
<evidence type="ECO:0000256" key="5">
    <source>
        <dbReference type="ARBA" id="ARBA00022630"/>
    </source>
</evidence>
<comment type="caution">
    <text evidence="13">The sequence shown here is derived from an EMBL/GenBank/DDBJ whole genome shotgun (WGS) entry which is preliminary data.</text>
</comment>
<dbReference type="InterPro" id="IPR044920">
    <property type="entry name" value="MnmG_C_subdom_sf"/>
</dbReference>
<dbReference type="PRINTS" id="PR00368">
    <property type="entry name" value="FADPNR"/>
</dbReference>
<dbReference type="NCBIfam" id="TIGR00136">
    <property type="entry name" value="mnmG_gidA"/>
    <property type="match status" value="1"/>
</dbReference>
<evidence type="ECO:0000256" key="9">
    <source>
        <dbReference type="ARBA" id="ARBA00025948"/>
    </source>
</evidence>
<feature type="binding site" evidence="11">
    <location>
        <position position="180"/>
    </location>
    <ligand>
        <name>FAD</name>
        <dbReference type="ChEBI" id="CHEBI:57692"/>
    </ligand>
</feature>
<dbReference type="InterPro" id="IPR049312">
    <property type="entry name" value="GIDA_C_N"/>
</dbReference>
<feature type="binding site" evidence="11">
    <location>
        <position position="370"/>
    </location>
    <ligand>
        <name>FAD</name>
        <dbReference type="ChEBI" id="CHEBI:57692"/>
    </ligand>
</feature>
<dbReference type="Pfam" id="PF21680">
    <property type="entry name" value="GIDA_C_1st"/>
    <property type="match status" value="1"/>
</dbReference>
<keyword evidence="6 11" id="KW-0819">tRNA processing</keyword>
<comment type="cofactor">
    <cofactor evidence="1 11">
        <name>FAD</name>
        <dbReference type="ChEBI" id="CHEBI:57692"/>
    </cofactor>
</comment>